<keyword evidence="13" id="KW-1185">Reference proteome</keyword>
<comment type="similarity">
    <text evidence="2 10">Belongs to the disproportionating enzyme family.</text>
</comment>
<proteinExistence type="inferred from homology"/>
<dbReference type="Pfam" id="PF02446">
    <property type="entry name" value="Glyco_hydro_77"/>
    <property type="match status" value="1"/>
</dbReference>
<evidence type="ECO:0000256" key="8">
    <source>
        <dbReference type="ARBA" id="ARBA00031423"/>
    </source>
</evidence>
<dbReference type="GO" id="GO:0004134">
    <property type="term" value="F:4-alpha-glucanotransferase activity"/>
    <property type="evidence" value="ECO:0007669"/>
    <property type="project" value="UniProtKB-EC"/>
</dbReference>
<organism evidence="12 13">
    <name type="scientific">Pelagibius litoralis</name>
    <dbReference type="NCBI Taxonomy" id="374515"/>
    <lineage>
        <taxon>Bacteria</taxon>
        <taxon>Pseudomonadati</taxon>
        <taxon>Pseudomonadota</taxon>
        <taxon>Alphaproteobacteria</taxon>
        <taxon>Rhodospirillales</taxon>
        <taxon>Rhodovibrionaceae</taxon>
        <taxon>Pelagibius</taxon>
    </lineage>
</organism>
<evidence type="ECO:0000256" key="6">
    <source>
        <dbReference type="ARBA" id="ARBA00022679"/>
    </source>
</evidence>
<dbReference type="PANTHER" id="PTHR32438:SF5">
    <property type="entry name" value="4-ALPHA-GLUCANOTRANSFERASE DPE1, CHLOROPLASTIC_AMYLOPLASTIC"/>
    <property type="match status" value="1"/>
</dbReference>
<evidence type="ECO:0000256" key="2">
    <source>
        <dbReference type="ARBA" id="ARBA00005684"/>
    </source>
</evidence>
<dbReference type="Proteomes" id="UP000761264">
    <property type="component" value="Unassembled WGS sequence"/>
</dbReference>
<dbReference type="EMBL" id="JAAQPH010000011">
    <property type="protein sequence ID" value="NIA69945.1"/>
    <property type="molecule type" value="Genomic_DNA"/>
</dbReference>
<reference evidence="12" key="1">
    <citation type="submission" date="2020-03" db="EMBL/GenBank/DDBJ databases">
        <title>Genome of Pelagibius litoralis DSM 21314T.</title>
        <authorList>
            <person name="Wang G."/>
        </authorList>
    </citation>
    <scope>NUCLEOTIDE SEQUENCE</scope>
    <source>
        <strain evidence="12">DSM 21314</strain>
    </source>
</reference>
<keyword evidence="5 10" id="KW-0328">Glycosyltransferase</keyword>
<evidence type="ECO:0000256" key="3">
    <source>
        <dbReference type="ARBA" id="ARBA00012560"/>
    </source>
</evidence>
<evidence type="ECO:0000256" key="5">
    <source>
        <dbReference type="ARBA" id="ARBA00022676"/>
    </source>
</evidence>
<name>A0A967KCZ4_9PROT</name>
<keyword evidence="6 10" id="KW-0808">Transferase</keyword>
<protein>
    <recommendedName>
        <fullName evidence="4 10">4-alpha-glucanotransferase</fullName>
        <ecNumber evidence="3 10">2.4.1.25</ecNumber>
    </recommendedName>
    <alternativeName>
        <fullName evidence="8 10">Amylomaltase</fullName>
    </alternativeName>
    <alternativeName>
        <fullName evidence="9 10">Disproportionating enzyme</fullName>
    </alternativeName>
</protein>
<dbReference type="InterPro" id="IPR017853">
    <property type="entry name" value="GH"/>
</dbReference>
<dbReference type="Gene3D" id="3.20.20.80">
    <property type="entry name" value="Glycosidases"/>
    <property type="match status" value="1"/>
</dbReference>
<feature type="region of interest" description="Disordered" evidence="11">
    <location>
        <begin position="678"/>
        <end position="698"/>
    </location>
</feature>
<comment type="caution">
    <text evidence="12">The sequence shown here is derived from an EMBL/GenBank/DDBJ whole genome shotgun (WGS) entry which is preliminary data.</text>
</comment>
<dbReference type="InterPro" id="IPR003385">
    <property type="entry name" value="Glyco_hydro_77"/>
</dbReference>
<dbReference type="AlphaFoldDB" id="A0A967KCZ4"/>
<gene>
    <name evidence="12" type="primary">malQ</name>
    <name evidence="12" type="ORF">HBA54_15180</name>
</gene>
<evidence type="ECO:0000256" key="11">
    <source>
        <dbReference type="SAM" id="MobiDB-lite"/>
    </source>
</evidence>
<accession>A0A967KCZ4</accession>
<dbReference type="PANTHER" id="PTHR32438">
    <property type="entry name" value="4-ALPHA-GLUCANOTRANSFERASE DPE1, CHLOROPLASTIC/AMYLOPLASTIC"/>
    <property type="match status" value="1"/>
</dbReference>
<feature type="compositionally biased region" description="Basic and acidic residues" evidence="11">
    <location>
        <begin position="688"/>
        <end position="698"/>
    </location>
</feature>
<dbReference type="GO" id="GO:0005975">
    <property type="term" value="P:carbohydrate metabolic process"/>
    <property type="evidence" value="ECO:0007669"/>
    <property type="project" value="InterPro"/>
</dbReference>
<evidence type="ECO:0000256" key="9">
    <source>
        <dbReference type="ARBA" id="ARBA00031501"/>
    </source>
</evidence>
<evidence type="ECO:0000256" key="7">
    <source>
        <dbReference type="ARBA" id="ARBA00023277"/>
    </source>
</evidence>
<sequence>MPRSAGSTALQDLAGIMGVLPRWRDLSGREHVTGPETQRALLTAMGLSVETETAAAATLKTRQDEEAKRRIPKELVLNAGERTAIPLTAPVKWHLELEQGEVLSGDGEDRIVITPPPGLHRLHVGDQTGLVISAPRRAPSVQDVVGPQGDRGRAWGVTAALYGLRSARNLGLGDYDDLAVAAAQLARRGADFIGINPLHARGAASDDISPYAPSCRTAFEPRHIALDAVPGFDDCSEARQLIDANADRLAQARAGTLADYATHDTIQSPALRALFQAFRSAAQEAATDHAAWRKDRGAALAGFALFEALSLRHGADWRRWPGALQDSKGSAAGDFAVENGGEIAFHTWLQWLADRQLGRAQAAAKGAGMRFGLYLDLAVGVRPGGADTWTAPSCFAEGVSLGAPPDAFNPGGQVWNLAPFNPMGLRAAAYQPFIAMLRSAMHHAGIIRIDHILGINRSFWVPENGCDGGYVAYPMETLLALIRLEARRSGCIVVGEDLGSVPDGLRDHLAEAGLLGCAVMQFEKKDGRFRPPADYRPATLASFGTHDTPTLRGWWSGWDIDLRHDLAQSRSAARQAEQQKRSLDRSALAGLLVQEGLLPGDIDPAAPPLEANDAIAAALHGLLSSAQSGLIAVQLDDALGVVEQQNLPGTVTEYPNWRRRYPIGVDRLAEDEGLAGIAETLAPASPEDPVKKENQPWL</sequence>
<evidence type="ECO:0000256" key="4">
    <source>
        <dbReference type="ARBA" id="ARBA00020295"/>
    </source>
</evidence>
<evidence type="ECO:0000256" key="1">
    <source>
        <dbReference type="ARBA" id="ARBA00000439"/>
    </source>
</evidence>
<dbReference type="EC" id="2.4.1.25" evidence="3 10"/>
<evidence type="ECO:0000313" key="12">
    <source>
        <dbReference type="EMBL" id="NIA69945.1"/>
    </source>
</evidence>
<comment type="catalytic activity">
    <reaction evidence="1 10">
        <text>Transfers a segment of a (1-&gt;4)-alpha-D-glucan to a new position in an acceptor, which may be glucose or a (1-&gt;4)-alpha-D-glucan.</text>
        <dbReference type="EC" id="2.4.1.25"/>
    </reaction>
</comment>
<evidence type="ECO:0000256" key="10">
    <source>
        <dbReference type="RuleBase" id="RU361207"/>
    </source>
</evidence>
<dbReference type="NCBIfam" id="TIGR00217">
    <property type="entry name" value="malQ"/>
    <property type="match status" value="1"/>
</dbReference>
<evidence type="ECO:0000313" key="13">
    <source>
        <dbReference type="Proteomes" id="UP000761264"/>
    </source>
</evidence>
<dbReference type="SUPFAM" id="SSF51445">
    <property type="entry name" value="(Trans)glycosidases"/>
    <property type="match status" value="1"/>
</dbReference>
<dbReference type="RefSeq" id="WP_167226065.1">
    <property type="nucleotide sequence ID" value="NZ_JAAQPH010000011.1"/>
</dbReference>
<keyword evidence="7 10" id="KW-0119">Carbohydrate metabolism</keyword>